<keyword evidence="2" id="KW-1185">Reference proteome</keyword>
<evidence type="ECO:0000313" key="2">
    <source>
        <dbReference type="Proteomes" id="UP001175271"/>
    </source>
</evidence>
<accession>A0AA39HCH9</accession>
<proteinExistence type="predicted"/>
<comment type="caution">
    <text evidence="1">The sequence shown here is derived from an EMBL/GenBank/DDBJ whole genome shotgun (WGS) entry which is preliminary data.</text>
</comment>
<dbReference type="EMBL" id="JAUCMV010000004">
    <property type="protein sequence ID" value="KAK0402716.1"/>
    <property type="molecule type" value="Genomic_DNA"/>
</dbReference>
<name>A0AA39HCH9_9BILA</name>
<dbReference type="Proteomes" id="UP001175271">
    <property type="component" value="Unassembled WGS sequence"/>
</dbReference>
<reference evidence="1" key="1">
    <citation type="submission" date="2023-06" db="EMBL/GenBank/DDBJ databases">
        <title>Genomic analysis of the entomopathogenic nematode Steinernema hermaphroditum.</title>
        <authorList>
            <person name="Schwarz E.M."/>
            <person name="Heppert J.K."/>
            <person name="Baniya A."/>
            <person name="Schwartz H.T."/>
            <person name="Tan C.-H."/>
            <person name="Antoshechkin I."/>
            <person name="Sternberg P.W."/>
            <person name="Goodrich-Blair H."/>
            <person name="Dillman A.R."/>
        </authorList>
    </citation>
    <scope>NUCLEOTIDE SEQUENCE</scope>
    <source>
        <strain evidence="1">PS9179</strain>
        <tissue evidence="1">Whole animal</tissue>
    </source>
</reference>
<sequence length="292" mass="33926">MDYLPHAFYDNIFGQLKKEDIEPAQDLPGAFGRVARDHYGKRRELRLSVTPNMKTKLCSIELSSVELFRSTPVPFSNLSTKYDRITDIRLSEFSQGESVSFNEALSKISLFLHIASNCSFFTSWKIHNSAVFMKPFFKLLGRSQTFKEVYTPNYGEECEEFMRKQMKSAHLEELSLPYEPWPSDFQGLVASWTENPKFRRLHWYSTMPDYETIASLLKRWVNGELKRFSVETNVSFEKHRILTFLKDLGCSTVEQTFQGTYGTGPEYNSVHKLPGKRSLKLSFRSDHCSLRT</sequence>
<gene>
    <name evidence="1" type="ORF">QR680_016490</name>
</gene>
<dbReference type="AlphaFoldDB" id="A0AA39HCH9"/>
<evidence type="ECO:0000313" key="1">
    <source>
        <dbReference type="EMBL" id="KAK0402716.1"/>
    </source>
</evidence>
<organism evidence="1 2">
    <name type="scientific">Steinernema hermaphroditum</name>
    <dbReference type="NCBI Taxonomy" id="289476"/>
    <lineage>
        <taxon>Eukaryota</taxon>
        <taxon>Metazoa</taxon>
        <taxon>Ecdysozoa</taxon>
        <taxon>Nematoda</taxon>
        <taxon>Chromadorea</taxon>
        <taxon>Rhabditida</taxon>
        <taxon>Tylenchina</taxon>
        <taxon>Panagrolaimomorpha</taxon>
        <taxon>Strongyloidoidea</taxon>
        <taxon>Steinernematidae</taxon>
        <taxon>Steinernema</taxon>
    </lineage>
</organism>
<protein>
    <submittedName>
        <fullName evidence="1">Uncharacterized protein</fullName>
    </submittedName>
</protein>